<keyword evidence="3" id="KW-0539">Nucleus</keyword>
<feature type="region of interest" description="Disordered" evidence="4">
    <location>
        <begin position="904"/>
        <end position="971"/>
    </location>
</feature>
<protein>
    <submittedName>
        <fullName evidence="5">C6 finger domain protein</fullName>
    </submittedName>
</protein>
<feature type="compositionally biased region" description="Polar residues" evidence="4">
    <location>
        <begin position="13"/>
        <end position="34"/>
    </location>
</feature>
<dbReference type="VEuPathDB" id="FungiDB:AAP_01992"/>
<dbReference type="AlphaFoldDB" id="A0A168AGJ6"/>
<comment type="caution">
    <text evidence="5">The sequence shown here is derived from an EMBL/GenBank/DDBJ whole genome shotgun (WGS) entry which is preliminary data.</text>
</comment>
<keyword evidence="2" id="KW-0804">Transcription</keyword>
<feature type="compositionally biased region" description="Low complexity" evidence="4">
    <location>
        <begin position="931"/>
        <end position="951"/>
    </location>
</feature>
<evidence type="ECO:0000256" key="1">
    <source>
        <dbReference type="ARBA" id="ARBA00023015"/>
    </source>
</evidence>
<feature type="region of interest" description="Disordered" evidence="4">
    <location>
        <begin position="1"/>
        <end position="49"/>
    </location>
</feature>
<keyword evidence="1" id="KW-0805">Transcription regulation</keyword>
<evidence type="ECO:0000256" key="4">
    <source>
        <dbReference type="SAM" id="MobiDB-lite"/>
    </source>
</evidence>
<evidence type="ECO:0000256" key="3">
    <source>
        <dbReference type="ARBA" id="ARBA00023242"/>
    </source>
</evidence>
<evidence type="ECO:0000313" key="5">
    <source>
        <dbReference type="EMBL" id="KZZ93899.1"/>
    </source>
</evidence>
<feature type="compositionally biased region" description="Polar residues" evidence="4">
    <location>
        <begin position="750"/>
        <end position="790"/>
    </location>
</feature>
<feature type="region of interest" description="Disordered" evidence="4">
    <location>
        <begin position="534"/>
        <end position="567"/>
    </location>
</feature>
<organism evidence="5 6">
    <name type="scientific">Ascosphaera apis ARSEF 7405</name>
    <dbReference type="NCBI Taxonomy" id="392613"/>
    <lineage>
        <taxon>Eukaryota</taxon>
        <taxon>Fungi</taxon>
        <taxon>Dikarya</taxon>
        <taxon>Ascomycota</taxon>
        <taxon>Pezizomycotina</taxon>
        <taxon>Eurotiomycetes</taxon>
        <taxon>Eurotiomycetidae</taxon>
        <taxon>Onygenales</taxon>
        <taxon>Ascosphaeraceae</taxon>
        <taxon>Ascosphaera</taxon>
    </lineage>
</organism>
<dbReference type="EMBL" id="AZGZ01000007">
    <property type="protein sequence ID" value="KZZ93899.1"/>
    <property type="molecule type" value="Genomic_DNA"/>
</dbReference>
<feature type="compositionally biased region" description="Low complexity" evidence="4">
    <location>
        <begin position="796"/>
        <end position="817"/>
    </location>
</feature>
<feature type="compositionally biased region" description="Polar residues" evidence="4">
    <location>
        <begin position="690"/>
        <end position="701"/>
    </location>
</feature>
<feature type="region of interest" description="Disordered" evidence="4">
    <location>
        <begin position="460"/>
        <end position="490"/>
    </location>
</feature>
<dbReference type="GO" id="GO:0000981">
    <property type="term" value="F:DNA-binding transcription factor activity, RNA polymerase II-specific"/>
    <property type="evidence" value="ECO:0007669"/>
    <property type="project" value="InterPro"/>
</dbReference>
<feature type="compositionally biased region" description="Basic and acidic residues" evidence="4">
    <location>
        <begin position="621"/>
        <end position="631"/>
    </location>
</feature>
<dbReference type="CDD" id="cd00067">
    <property type="entry name" value="GAL4"/>
    <property type="match status" value="1"/>
</dbReference>
<accession>A0A168AGJ6</accession>
<feature type="region of interest" description="Disordered" evidence="4">
    <location>
        <begin position="304"/>
        <end position="353"/>
    </location>
</feature>
<feature type="region of interest" description="Disordered" evidence="4">
    <location>
        <begin position="621"/>
        <end position="823"/>
    </location>
</feature>
<dbReference type="InterPro" id="IPR001138">
    <property type="entry name" value="Zn2Cys6_DnaBD"/>
</dbReference>
<feature type="compositionally biased region" description="Gly residues" evidence="4">
    <location>
        <begin position="308"/>
        <end position="326"/>
    </location>
</feature>
<reference evidence="5 6" key="1">
    <citation type="journal article" date="2016" name="Genome Biol. Evol.">
        <title>Divergent and convergent evolution of fungal pathogenicity.</title>
        <authorList>
            <person name="Shang Y."/>
            <person name="Xiao G."/>
            <person name="Zheng P."/>
            <person name="Cen K."/>
            <person name="Zhan S."/>
            <person name="Wang C."/>
        </authorList>
    </citation>
    <scope>NUCLEOTIDE SEQUENCE [LARGE SCALE GENOMIC DNA]</scope>
    <source>
        <strain evidence="5 6">ARSEF 7405</strain>
    </source>
</reference>
<dbReference type="GO" id="GO:0008270">
    <property type="term" value="F:zinc ion binding"/>
    <property type="evidence" value="ECO:0007669"/>
    <property type="project" value="InterPro"/>
</dbReference>
<dbReference type="Proteomes" id="UP000242877">
    <property type="component" value="Unassembled WGS sequence"/>
</dbReference>
<proteinExistence type="predicted"/>
<keyword evidence="6" id="KW-1185">Reference proteome</keyword>
<sequence length="1052" mass="111752">MATDINKRPRSLSGDSPSFHQMNQPPSKLSKTSHSSIPSIAPPSPPPQAQINYLARQSPDVLPLINSDDSLPSVLRLINEYDGILHRGESIAGNLGQCTLGPMLVKRFERMFDAPPKVLKSHGDEDASVSWLDVVEFAKSRPEQFNLEKTRNGTRICQIHTKQCRVEISEEDYRLIKSGMPQNIIPPQPILEDEEQELDTLALLEKKLGHIIQLADQVSARARQLNHRLQSRRSAINARRQNDVNIQAHFQLQQRQIQQLEQADPATATRLAKQASWLGEINGTPSYPLTPEVESTNALASAGAAAGAAGGGGGGGGGEDGGGGFSGTNRPPTADQRAAQVAHGSTAGTDTASQFSARKADQHLDNILSATSFFPSGNVPENVTIINGTSIRDASPSTRSELMRKFLSTSELAVAAAATDGPNGSAHPDYLKRLSEDESRHYRPLMAGTAPRGVDEARPYLGYSAHQPSPHHLHYHRQQPRPTDADVSKSNADYTRNQLSVPSNVGPSAPKNIGVMPIQSASTLSLQHIGPSYAARQPPAVKSPPRAGQPVGRSRGQSHARDDGGPFKIQMMTLTESLERGDTIVPPCDRCRRLNIACEKHMTACRGCTKKHAKCSWKNVKPEELQDDRHSTQSSTRPQKSEKKKRNSPGAKGPSSGAAKSNQTTPTLAHHPGSLPDGTPQVLPSKSPRLLSQQTQENPPSSMGAAPGRRASSISAGAQSAHSNIAPESMIHTSVRESSMPSPLARPHSVSANPGYQAMNSYHTVSDSPSSAPSTLPSYTTGPAMSNASQPIHFMSPALPASSHQQQQHQPRPQPLHFTDIKGTPTPSITLIFKAVPWGEHTREYDSARVRENIGRLDHDPVSLAISDTVAQHIATRAAAEANGSVPLSARRGSMSAASASAASAASASPGRTAMTPLSTGVSAGPAQNKAAPSNADNVNSNNTTSTAASAMGPMLSPSSGPADAQRAPSPLDVTANESASFCSVQITSNSQSTDMHNGTRPLNKASTSGIVLPHPLTLKQRSAPGTVHRAALAMPSPIPRTRLSIVAAHPV</sequence>
<evidence type="ECO:0000313" key="6">
    <source>
        <dbReference type="Proteomes" id="UP000242877"/>
    </source>
</evidence>
<name>A0A168AGJ6_9EURO</name>
<dbReference type="OrthoDB" id="5422841at2759"/>
<evidence type="ECO:0000256" key="2">
    <source>
        <dbReference type="ARBA" id="ARBA00023163"/>
    </source>
</evidence>
<feature type="compositionally biased region" description="Basic residues" evidence="4">
    <location>
        <begin position="469"/>
        <end position="479"/>
    </location>
</feature>
<feature type="compositionally biased region" description="Polar residues" evidence="4">
    <location>
        <begin position="658"/>
        <end position="667"/>
    </location>
</feature>
<gene>
    <name evidence="5" type="ORF">AAP_01992</name>
</gene>
<feature type="compositionally biased region" description="Polar residues" evidence="4">
    <location>
        <begin position="712"/>
        <end position="723"/>
    </location>
</feature>